<sequence>MYKYGDTNISENYIREKNLNILKILLIDRTTSTDNKVRNIIWGNNNYIKYGRKLYSEKSQILPELITGINGNIIMPRALKDRYIKKKRTRSKAEVFTPSWIVKSQNDQIDRLYNDEDINSYVSRTFLEITCGEAPYVASRYDMDTGEKISLNNRVGFLDRKLKIINYKINDYEVWVDLVEKSYKSCFGYEWNGDSLLIARENILYTFIDFFYEKWKHFPDNELLKYIAEVISYNFFQMDGINNIVPFSDNKEIHGNEQLTLDVFENEKVGAEIKINKNHGKKVKIMNWEKNRMENFDLK</sequence>
<organism evidence="1 2">
    <name type="scientific">Apilactobacillus kunkeei EFB6</name>
    <dbReference type="NCBI Taxonomy" id="1419324"/>
    <lineage>
        <taxon>Bacteria</taxon>
        <taxon>Bacillati</taxon>
        <taxon>Bacillota</taxon>
        <taxon>Bacilli</taxon>
        <taxon>Lactobacillales</taxon>
        <taxon>Lactobacillaceae</taxon>
        <taxon>Apilactobacillus</taxon>
    </lineage>
</organism>
<keyword evidence="1" id="KW-0255">Endonuclease</keyword>
<protein>
    <submittedName>
        <fullName evidence="1">Type II restriction endonuclease</fullName>
    </submittedName>
</protein>
<dbReference type="REBASE" id="121076">
    <property type="entry name" value="LkuEFB6ORF280P"/>
</dbReference>
<name>A0A837B058_9LACO</name>
<dbReference type="Proteomes" id="UP000026921">
    <property type="component" value="Unassembled WGS sequence"/>
</dbReference>
<keyword evidence="1" id="KW-0378">Hydrolase</keyword>
<accession>A0A837B058</accession>
<proteinExistence type="predicted"/>
<evidence type="ECO:0000313" key="2">
    <source>
        <dbReference type="Proteomes" id="UP000026921"/>
    </source>
</evidence>
<comment type="caution">
    <text evidence="1">The sequence shown here is derived from an EMBL/GenBank/DDBJ whole genome shotgun (WGS) entry which is preliminary data.</text>
</comment>
<keyword evidence="1" id="KW-0540">Nuclease</keyword>
<dbReference type="GO" id="GO:0004519">
    <property type="term" value="F:endonuclease activity"/>
    <property type="evidence" value="ECO:0007669"/>
    <property type="project" value="UniProtKB-KW"/>
</dbReference>
<dbReference type="AlphaFoldDB" id="A0A837B058"/>
<gene>
    <name evidence="1" type="ORF">LAKU_13c00300</name>
</gene>
<reference evidence="1 2" key="1">
    <citation type="journal article" date="2015" name="Stand. Genomic Sci.">
        <title>High quality draft genome of Lactobacillus kunkeei EFB6, isolated from a German European foulbrood outbreak of honeybees.</title>
        <authorList>
            <person name="Djukic M."/>
            <person name="Poehlein A."/>
            <person name="Strauss J."/>
            <person name="Tann F.J."/>
            <person name="Leimbach A."/>
            <person name="Hoppert M."/>
            <person name="Daniel R."/>
        </authorList>
    </citation>
    <scope>NUCLEOTIDE SEQUENCE [LARGE SCALE GENOMIC DNA]</scope>
    <source>
        <strain evidence="1 2">EFB6</strain>
    </source>
</reference>
<dbReference type="EMBL" id="AZBY01000013">
    <property type="protein sequence ID" value="KDB00834.1"/>
    <property type="molecule type" value="Genomic_DNA"/>
</dbReference>
<evidence type="ECO:0000313" key="1">
    <source>
        <dbReference type="EMBL" id="KDB00834.1"/>
    </source>
</evidence>